<dbReference type="SUPFAM" id="SSF52540">
    <property type="entry name" value="P-loop containing nucleoside triphosphate hydrolases"/>
    <property type="match status" value="1"/>
</dbReference>
<keyword evidence="2" id="KW-0347">Helicase</keyword>
<dbReference type="InterPro" id="IPR006935">
    <property type="entry name" value="Helicase/UvrB_N"/>
</dbReference>
<dbReference type="Pfam" id="PF04851">
    <property type="entry name" value="ResIII"/>
    <property type="match status" value="1"/>
</dbReference>
<dbReference type="AlphaFoldDB" id="J9GXJ7"/>
<evidence type="ECO:0000259" key="1">
    <source>
        <dbReference type="Pfam" id="PF04851"/>
    </source>
</evidence>
<dbReference type="InterPro" id="IPR027417">
    <property type="entry name" value="P-loop_NTPase"/>
</dbReference>
<name>J9GXJ7_9ZZZZ</name>
<reference evidence="2" key="1">
    <citation type="journal article" date="2012" name="PLoS ONE">
        <title>Gene sets for utilization of primary and secondary nutrition supplies in the distal gut of endangered iberian lynx.</title>
        <authorList>
            <person name="Alcaide M."/>
            <person name="Messina E."/>
            <person name="Richter M."/>
            <person name="Bargiela R."/>
            <person name="Peplies J."/>
            <person name="Huws S.A."/>
            <person name="Newbold C.J."/>
            <person name="Golyshin P.N."/>
            <person name="Simon M.A."/>
            <person name="Lopez G."/>
            <person name="Yakimov M.M."/>
            <person name="Ferrer M."/>
        </authorList>
    </citation>
    <scope>NUCLEOTIDE SEQUENCE</scope>
</reference>
<evidence type="ECO:0000313" key="2">
    <source>
        <dbReference type="EMBL" id="EJX07833.1"/>
    </source>
</evidence>
<dbReference type="Gene3D" id="3.40.50.300">
    <property type="entry name" value="P-loop containing nucleotide triphosphate hydrolases"/>
    <property type="match status" value="1"/>
</dbReference>
<keyword evidence="2" id="KW-0067">ATP-binding</keyword>
<dbReference type="EMBL" id="AMCI01000777">
    <property type="protein sequence ID" value="EJX07833.1"/>
    <property type="molecule type" value="Genomic_DNA"/>
</dbReference>
<sequence length="153" mass="17476">MQTLSRDEHATLFDPSHFDFIIIDEVHRAGAPSYQRIMARWTPRFWLGMTASPDRPDGFDIYALFDHHIAADIRLQTAMAESLLCPFHYFGVADVTLVSGEELEDVKDARYLPIGLRVNYLLEKAAFYGFPAHASKGLSSARREKKPRHSRPK</sequence>
<organism evidence="2">
    <name type="scientific">gut metagenome</name>
    <dbReference type="NCBI Taxonomy" id="749906"/>
    <lineage>
        <taxon>unclassified sequences</taxon>
        <taxon>metagenomes</taxon>
        <taxon>organismal metagenomes</taxon>
    </lineage>
</organism>
<proteinExistence type="predicted"/>
<dbReference type="GO" id="GO:0004386">
    <property type="term" value="F:helicase activity"/>
    <property type="evidence" value="ECO:0007669"/>
    <property type="project" value="UniProtKB-KW"/>
</dbReference>
<comment type="caution">
    <text evidence="2">The sequence shown here is derived from an EMBL/GenBank/DDBJ whole genome shotgun (WGS) entry which is preliminary data.</text>
</comment>
<protein>
    <submittedName>
        <fullName evidence="2">Restriction/helicase domain-containing protein</fullName>
    </submittedName>
</protein>
<accession>J9GXJ7</accession>
<feature type="domain" description="Helicase/UvrB N-terminal" evidence="1">
    <location>
        <begin position="2"/>
        <end position="55"/>
    </location>
</feature>
<gene>
    <name evidence="2" type="ORF">EVA_04059</name>
</gene>
<dbReference type="GO" id="GO:0005524">
    <property type="term" value="F:ATP binding"/>
    <property type="evidence" value="ECO:0007669"/>
    <property type="project" value="InterPro"/>
</dbReference>
<dbReference type="GO" id="GO:0016787">
    <property type="term" value="F:hydrolase activity"/>
    <property type="evidence" value="ECO:0007669"/>
    <property type="project" value="InterPro"/>
</dbReference>
<dbReference type="GO" id="GO:0003677">
    <property type="term" value="F:DNA binding"/>
    <property type="evidence" value="ECO:0007669"/>
    <property type="project" value="InterPro"/>
</dbReference>
<keyword evidence="2" id="KW-0378">Hydrolase</keyword>
<keyword evidence="2" id="KW-0547">Nucleotide-binding</keyword>